<comment type="caution">
    <text evidence="2">The sequence shown here is derived from an EMBL/GenBank/DDBJ whole genome shotgun (WGS) entry which is preliminary data.</text>
</comment>
<feature type="compositionally biased region" description="Polar residues" evidence="1">
    <location>
        <begin position="37"/>
        <end position="47"/>
    </location>
</feature>
<evidence type="ECO:0000313" key="3">
    <source>
        <dbReference type="Proteomes" id="UP000635565"/>
    </source>
</evidence>
<proteinExistence type="predicted"/>
<dbReference type="Proteomes" id="UP000635565">
    <property type="component" value="Unassembled WGS sequence"/>
</dbReference>
<reference evidence="2 3" key="1">
    <citation type="journal article" date="2021" name="Int. J. Syst. Evol. Microbiol.">
        <title>Reticulibacter mediterranei gen. nov., sp. nov., within the new family Reticulibacteraceae fam. nov., and Ktedonospora formicarum gen. nov., sp. nov., Ktedonobacter robiniae sp. nov., Dictyobacter formicarum sp. nov. and Dictyobacter arantiisoli sp. nov., belonging to the class Ktedonobacteria.</title>
        <authorList>
            <person name="Yabe S."/>
            <person name="Zheng Y."/>
            <person name="Wang C.M."/>
            <person name="Sakai Y."/>
            <person name="Abe K."/>
            <person name="Yokota A."/>
            <person name="Donadio S."/>
            <person name="Cavaletti L."/>
            <person name="Monciardini P."/>
        </authorList>
    </citation>
    <scope>NUCLEOTIDE SEQUENCE [LARGE SCALE GENOMIC DNA]</scope>
    <source>
        <strain evidence="2 3">SOSP1-9</strain>
    </source>
</reference>
<evidence type="ECO:0000313" key="2">
    <source>
        <dbReference type="EMBL" id="GHO88717.1"/>
    </source>
</evidence>
<accession>A0ABQ3VS70</accession>
<protein>
    <submittedName>
        <fullName evidence="2">Uncharacterized protein</fullName>
    </submittedName>
</protein>
<sequence>MQASAPARGAPTVFLLIVAFGSSLKFKALGLAPAGAASQSSRPQHATTEYERAY</sequence>
<gene>
    <name evidence="2" type="ORF">KSZ_67230</name>
</gene>
<keyword evidence="3" id="KW-1185">Reference proteome</keyword>
<organism evidence="2 3">
    <name type="scientific">Dictyobacter formicarum</name>
    <dbReference type="NCBI Taxonomy" id="2778368"/>
    <lineage>
        <taxon>Bacteria</taxon>
        <taxon>Bacillati</taxon>
        <taxon>Chloroflexota</taxon>
        <taxon>Ktedonobacteria</taxon>
        <taxon>Ktedonobacterales</taxon>
        <taxon>Dictyobacteraceae</taxon>
        <taxon>Dictyobacter</taxon>
    </lineage>
</organism>
<name>A0ABQ3VS70_9CHLR</name>
<evidence type="ECO:0000256" key="1">
    <source>
        <dbReference type="SAM" id="MobiDB-lite"/>
    </source>
</evidence>
<feature type="region of interest" description="Disordered" evidence="1">
    <location>
        <begin position="34"/>
        <end position="54"/>
    </location>
</feature>
<dbReference type="EMBL" id="BNJJ01000026">
    <property type="protein sequence ID" value="GHO88717.1"/>
    <property type="molecule type" value="Genomic_DNA"/>
</dbReference>